<dbReference type="PANTHER" id="PTHR30163:SF9">
    <property type="entry name" value="MEMBRANE-BOUND LYTIC MUREIN TRANSGLYCOSYLASE B"/>
    <property type="match status" value="1"/>
</dbReference>
<dbReference type="InterPro" id="IPR043426">
    <property type="entry name" value="MltB-like"/>
</dbReference>
<dbReference type="Gene3D" id="1.10.8.350">
    <property type="entry name" value="Bacterial muramidase"/>
    <property type="match status" value="1"/>
</dbReference>
<feature type="signal peptide" evidence="1">
    <location>
        <begin position="1"/>
        <end position="17"/>
    </location>
</feature>
<dbReference type="SUPFAM" id="SSF53955">
    <property type="entry name" value="Lysozyme-like"/>
    <property type="match status" value="1"/>
</dbReference>
<dbReference type="Proteomes" id="UP000000939">
    <property type="component" value="Chromosome"/>
</dbReference>
<dbReference type="PANTHER" id="PTHR30163">
    <property type="entry name" value="MEMBRANE-BOUND LYTIC MUREIN TRANSGLYCOSYLASE B"/>
    <property type="match status" value="1"/>
</dbReference>
<keyword evidence="4" id="KW-1185">Reference proteome</keyword>
<dbReference type="FunFam" id="1.10.8.350:FF:000001">
    <property type="entry name" value="Lytic murein transglycosylase B"/>
    <property type="match status" value="1"/>
</dbReference>
<dbReference type="GO" id="GO:0009253">
    <property type="term" value="P:peptidoglycan catabolic process"/>
    <property type="evidence" value="ECO:0007669"/>
    <property type="project" value="TreeGrafter"/>
</dbReference>
<feature type="chain" id="PRO_5003078086" evidence="1">
    <location>
        <begin position="18"/>
        <end position="326"/>
    </location>
</feature>
<dbReference type="STRING" id="572480.Arnit_1326"/>
<reference evidence="3" key="1">
    <citation type="journal article" date="2010" name="Stand. Genomic Sci.">
        <title>Complete genome sequence of Arcobacter nitrofigilis type strain (CI).</title>
        <authorList>
            <person name="Pati A."/>
            <person name="Gronow S."/>
            <person name="Lapidus A."/>
            <person name="Copeland A."/>
            <person name="Glavina Del Rio T."/>
            <person name="Nolan M."/>
            <person name="Lucas S."/>
            <person name="Tice H."/>
            <person name="Cheng J.F."/>
            <person name="Han C."/>
            <person name="Chertkov O."/>
            <person name="Bruce D."/>
            <person name="Tapia R."/>
            <person name="Goodwin L."/>
            <person name="Pitluck S."/>
            <person name="Liolios K."/>
            <person name="Ivanova N."/>
            <person name="Mavromatis K."/>
            <person name="Chen A."/>
            <person name="Palaniappan K."/>
            <person name="Land M."/>
            <person name="Hauser L."/>
            <person name="Chang Y.J."/>
            <person name="Jeffries C.D."/>
            <person name="Detter J.C."/>
            <person name="Rohde M."/>
            <person name="Goker M."/>
            <person name="Bristow J."/>
            <person name="Eisen J.A."/>
            <person name="Markowitz V."/>
            <person name="Hugenholtz P."/>
            <person name="Klenk H.P."/>
            <person name="Kyrpides N.C."/>
        </authorList>
    </citation>
    <scope>NUCLEOTIDE SEQUENCE [LARGE SCALE GENOMIC DNA]</scope>
    <source>
        <strain evidence="3">DSM 7299</strain>
    </source>
</reference>
<dbReference type="KEGG" id="ant:Arnit_1326"/>
<dbReference type="EMBL" id="CP001999">
    <property type="protein sequence ID" value="ADG92984.1"/>
    <property type="molecule type" value="Genomic_DNA"/>
</dbReference>
<dbReference type="OrthoDB" id="9772911at2"/>
<feature type="domain" description="Transglycosylase SLT" evidence="2">
    <location>
        <begin position="25"/>
        <end position="313"/>
    </location>
</feature>
<protein>
    <submittedName>
        <fullName evidence="3">Membrane-bound lytic murein transglycosylase</fullName>
    </submittedName>
</protein>
<sequence precursor="true">MKLLFIFMFLFLNLSFAEDFNKIKSVKEFKSYMIKEHKFNEKELSKLFSNVKIQKDSLWFYTKPHKTDYKTHYWTDYSKNFLSEKKVQAGVDFLKKNNEALYKAYKEYKIPSAYIVAIIGIESNYGGFMGKNPTFDTLSTLAFKKNRRNSFFKKELEAYLVMTKKERVDPKEIKGSFAGAIGYCQFMPSNFKKVAVDLDENNQIRLDKPNDAIGSVANYLRMSGWQMGTPVAVKVSFDGKRFDKFKTGYTTSYDRNDLVGIKPIERFYYDKHVSLIKLKKKDSDELWYATKNFKVITTYNRSAYYAMAVHQLASKIKEEYLKQKNN</sequence>
<name>D5V4S9_ARCNC</name>
<dbReference type="RefSeq" id="WP_013135129.1">
    <property type="nucleotide sequence ID" value="NC_014166.1"/>
</dbReference>
<dbReference type="Gene3D" id="1.10.530.10">
    <property type="match status" value="1"/>
</dbReference>
<dbReference type="CDD" id="cd13399">
    <property type="entry name" value="Slt35-like"/>
    <property type="match status" value="1"/>
</dbReference>
<dbReference type="CAZy" id="GH103">
    <property type="family name" value="Glycoside Hydrolase Family 103"/>
</dbReference>
<dbReference type="AlphaFoldDB" id="D5V4S9"/>
<accession>D5V4S9</accession>
<evidence type="ECO:0000313" key="3">
    <source>
        <dbReference type="EMBL" id="ADG92984.1"/>
    </source>
</evidence>
<organism evidence="3 4">
    <name type="scientific">Arcobacter nitrofigilis (strain ATCC 33309 / DSM 7299 / CCUG 15893 / LMG 7604 / NCTC 12251 / CI)</name>
    <name type="common">Campylobacter nitrofigilis</name>
    <dbReference type="NCBI Taxonomy" id="572480"/>
    <lineage>
        <taxon>Bacteria</taxon>
        <taxon>Pseudomonadati</taxon>
        <taxon>Campylobacterota</taxon>
        <taxon>Epsilonproteobacteria</taxon>
        <taxon>Campylobacterales</taxon>
        <taxon>Arcobacteraceae</taxon>
        <taxon>Arcobacter</taxon>
    </lineage>
</organism>
<evidence type="ECO:0000256" key="1">
    <source>
        <dbReference type="SAM" id="SignalP"/>
    </source>
</evidence>
<dbReference type="HOGENOM" id="CLU_035402_1_1_7"/>
<proteinExistence type="predicted"/>
<dbReference type="InterPro" id="IPR031304">
    <property type="entry name" value="SLT_2"/>
</dbReference>
<evidence type="ECO:0000313" key="4">
    <source>
        <dbReference type="Proteomes" id="UP000000939"/>
    </source>
</evidence>
<keyword evidence="1" id="KW-0732">Signal</keyword>
<evidence type="ECO:0000259" key="2">
    <source>
        <dbReference type="Pfam" id="PF13406"/>
    </source>
</evidence>
<gene>
    <name evidence="3" type="ordered locus">Arnit_1326</name>
</gene>
<dbReference type="eggNOG" id="COG2951">
    <property type="taxonomic scope" value="Bacteria"/>
</dbReference>
<dbReference type="InterPro" id="IPR023346">
    <property type="entry name" value="Lysozyme-like_dom_sf"/>
</dbReference>
<dbReference type="GO" id="GO:0008933">
    <property type="term" value="F:peptidoglycan lytic transglycosylase activity"/>
    <property type="evidence" value="ECO:0007669"/>
    <property type="project" value="TreeGrafter"/>
</dbReference>
<dbReference type="Pfam" id="PF13406">
    <property type="entry name" value="SLT_2"/>
    <property type="match status" value="1"/>
</dbReference>